<dbReference type="STRING" id="1319815.HMPREF0202_01458"/>
<accession>U7VAW2</accession>
<keyword evidence="12" id="KW-1185">Reference proteome</keyword>
<comment type="catalytic activity">
    <reaction evidence="8 9">
        <text>a 6-O-methyl-2'-deoxyguanosine in DNA + L-cysteinyl-[protein] = S-methyl-L-cysteinyl-[protein] + a 2'-deoxyguanosine in DNA</text>
        <dbReference type="Rhea" id="RHEA:24000"/>
        <dbReference type="Rhea" id="RHEA-COMP:10131"/>
        <dbReference type="Rhea" id="RHEA-COMP:10132"/>
        <dbReference type="Rhea" id="RHEA-COMP:11367"/>
        <dbReference type="Rhea" id="RHEA-COMP:11368"/>
        <dbReference type="ChEBI" id="CHEBI:29950"/>
        <dbReference type="ChEBI" id="CHEBI:82612"/>
        <dbReference type="ChEBI" id="CHEBI:85445"/>
        <dbReference type="ChEBI" id="CHEBI:85448"/>
        <dbReference type="EC" id="2.1.1.63"/>
    </reaction>
</comment>
<dbReference type="PROSITE" id="PS00374">
    <property type="entry name" value="MGMT"/>
    <property type="match status" value="1"/>
</dbReference>
<dbReference type="EMBL" id="AXZF01000054">
    <property type="protein sequence ID" value="ERT68650.1"/>
    <property type="molecule type" value="Genomic_DNA"/>
</dbReference>
<dbReference type="EC" id="2.1.1.63" evidence="9"/>
<dbReference type="PANTHER" id="PTHR10815:SF5">
    <property type="entry name" value="METHYLATED-DNA--PROTEIN-CYSTEINE METHYLTRANSFERASE"/>
    <property type="match status" value="1"/>
</dbReference>
<sequence length="158" mass="17856">MKNIIPGYFYIFDTPFGLLKIEELNNEIIKIELNKPTSNRTFKLTKLLEESFKEIDEFLKGKRKKFTFKINPIGTEFQKSVWKALLNIPYGEVKTYKDIAIAIGNPKACRAVGLANNKNPIPIVIPCHRVIGSNGKLTGYAYGLSIKSHLLNLEKGAK</sequence>
<keyword evidence="5 9" id="KW-0808">Transferase</keyword>
<name>U7VAW2_9FUSO</name>
<evidence type="ECO:0000256" key="9">
    <source>
        <dbReference type="HAMAP-Rule" id="MF_00772"/>
    </source>
</evidence>
<dbReference type="GO" id="GO:0005737">
    <property type="term" value="C:cytoplasm"/>
    <property type="evidence" value="ECO:0007669"/>
    <property type="project" value="UniProtKB-SubCell"/>
</dbReference>
<organism evidence="11 12">
    <name type="scientific">Cetobacterium somerae ATCC BAA-474</name>
    <dbReference type="NCBI Taxonomy" id="1319815"/>
    <lineage>
        <taxon>Bacteria</taxon>
        <taxon>Fusobacteriati</taxon>
        <taxon>Fusobacteriota</taxon>
        <taxon>Fusobacteriia</taxon>
        <taxon>Fusobacteriales</taxon>
        <taxon>Fusobacteriaceae</taxon>
        <taxon>Cetobacterium</taxon>
    </lineage>
</organism>
<keyword evidence="6 9" id="KW-0227">DNA damage</keyword>
<dbReference type="InterPro" id="IPR001497">
    <property type="entry name" value="MethylDNA_cys_MeTrfase_AS"/>
</dbReference>
<protein>
    <recommendedName>
        <fullName evidence="9">Methylated-DNA--protein-cysteine methyltransferase</fullName>
        <ecNumber evidence="9">2.1.1.63</ecNumber>
    </recommendedName>
    <alternativeName>
        <fullName evidence="9">6-O-methylguanine-DNA methyltransferase</fullName>
        <shortName evidence="9">MGMT</shortName>
    </alternativeName>
    <alternativeName>
        <fullName evidence="9">O-6-methylguanine-DNA-alkyltransferase</fullName>
    </alternativeName>
</protein>
<comment type="catalytic activity">
    <reaction evidence="1 9">
        <text>a 4-O-methyl-thymidine in DNA + L-cysteinyl-[protein] = a thymidine in DNA + S-methyl-L-cysteinyl-[protein]</text>
        <dbReference type="Rhea" id="RHEA:53428"/>
        <dbReference type="Rhea" id="RHEA-COMP:10131"/>
        <dbReference type="Rhea" id="RHEA-COMP:10132"/>
        <dbReference type="Rhea" id="RHEA-COMP:13555"/>
        <dbReference type="Rhea" id="RHEA-COMP:13556"/>
        <dbReference type="ChEBI" id="CHEBI:29950"/>
        <dbReference type="ChEBI" id="CHEBI:82612"/>
        <dbReference type="ChEBI" id="CHEBI:137386"/>
        <dbReference type="ChEBI" id="CHEBI:137387"/>
        <dbReference type="EC" id="2.1.1.63"/>
    </reaction>
</comment>
<dbReference type="PATRIC" id="fig|1319815.3.peg.1404"/>
<dbReference type="NCBIfam" id="TIGR00589">
    <property type="entry name" value="ogt"/>
    <property type="match status" value="1"/>
</dbReference>
<feature type="active site" description="Nucleophile; methyl group acceptor" evidence="9">
    <location>
        <position position="127"/>
    </location>
</feature>
<dbReference type="GO" id="GO:0032259">
    <property type="term" value="P:methylation"/>
    <property type="evidence" value="ECO:0007669"/>
    <property type="project" value="UniProtKB-KW"/>
</dbReference>
<dbReference type="RefSeq" id="WP_023050996.1">
    <property type="nucleotide sequence ID" value="NZ_CP173065.2"/>
</dbReference>
<keyword evidence="3 9" id="KW-0963">Cytoplasm</keyword>
<evidence type="ECO:0000259" key="10">
    <source>
        <dbReference type="Pfam" id="PF01035"/>
    </source>
</evidence>
<evidence type="ECO:0000256" key="5">
    <source>
        <dbReference type="ARBA" id="ARBA00022679"/>
    </source>
</evidence>
<evidence type="ECO:0000313" key="12">
    <source>
        <dbReference type="Proteomes" id="UP000017081"/>
    </source>
</evidence>
<dbReference type="PANTHER" id="PTHR10815">
    <property type="entry name" value="METHYLATED-DNA--PROTEIN-CYSTEINE METHYLTRANSFERASE"/>
    <property type="match status" value="1"/>
</dbReference>
<feature type="domain" description="Methylated-DNA-[protein]-cysteine S-methyltransferase DNA binding" evidence="10">
    <location>
        <begin position="76"/>
        <end position="155"/>
    </location>
</feature>
<proteinExistence type="inferred from homology"/>
<dbReference type="InterPro" id="IPR014048">
    <property type="entry name" value="MethylDNA_cys_MeTrfase_DNA-bd"/>
</dbReference>
<dbReference type="InterPro" id="IPR036217">
    <property type="entry name" value="MethylDNA_cys_MeTrfase_DNAb"/>
</dbReference>
<comment type="caution">
    <text evidence="11">The sequence shown here is derived from an EMBL/GenBank/DDBJ whole genome shotgun (WGS) entry which is preliminary data.</text>
</comment>
<evidence type="ECO:0000313" key="11">
    <source>
        <dbReference type="EMBL" id="ERT68650.1"/>
    </source>
</evidence>
<keyword evidence="4 9" id="KW-0489">Methyltransferase</keyword>
<evidence type="ECO:0000256" key="4">
    <source>
        <dbReference type="ARBA" id="ARBA00022603"/>
    </source>
</evidence>
<dbReference type="InterPro" id="IPR036631">
    <property type="entry name" value="MGMT_N_sf"/>
</dbReference>
<evidence type="ECO:0000256" key="7">
    <source>
        <dbReference type="ARBA" id="ARBA00023204"/>
    </source>
</evidence>
<dbReference type="Proteomes" id="UP000017081">
    <property type="component" value="Unassembled WGS sequence"/>
</dbReference>
<dbReference type="InterPro" id="IPR023546">
    <property type="entry name" value="MGMT"/>
</dbReference>
<dbReference type="HAMAP" id="MF_00772">
    <property type="entry name" value="OGT"/>
    <property type="match status" value="1"/>
</dbReference>
<evidence type="ECO:0000256" key="3">
    <source>
        <dbReference type="ARBA" id="ARBA00022490"/>
    </source>
</evidence>
<dbReference type="GO" id="GO:0003908">
    <property type="term" value="F:methylated-DNA-[protein]-cysteine S-methyltransferase activity"/>
    <property type="evidence" value="ECO:0007669"/>
    <property type="project" value="UniProtKB-UniRule"/>
</dbReference>
<dbReference type="eggNOG" id="COG0350">
    <property type="taxonomic scope" value="Bacteria"/>
</dbReference>
<keyword evidence="7 9" id="KW-0234">DNA repair</keyword>
<dbReference type="Pfam" id="PF01035">
    <property type="entry name" value="DNA_binding_1"/>
    <property type="match status" value="1"/>
</dbReference>
<evidence type="ECO:0000256" key="8">
    <source>
        <dbReference type="ARBA" id="ARBA00049348"/>
    </source>
</evidence>
<dbReference type="GO" id="GO:0006307">
    <property type="term" value="P:DNA alkylation repair"/>
    <property type="evidence" value="ECO:0007669"/>
    <property type="project" value="UniProtKB-UniRule"/>
</dbReference>
<dbReference type="AlphaFoldDB" id="U7VAW2"/>
<dbReference type="Gene3D" id="1.10.10.10">
    <property type="entry name" value="Winged helix-like DNA-binding domain superfamily/Winged helix DNA-binding domain"/>
    <property type="match status" value="1"/>
</dbReference>
<comment type="function">
    <text evidence="9">Involved in the cellular defense against the biological effects of O6-methylguanine (O6-MeG) and O4-methylthymine (O4-MeT) in DNA. Repairs the methylated nucleobase in DNA by stoichiometrically transferring the methyl group to a cysteine residue in the enzyme. This is a suicide reaction: the enzyme is irreversibly inactivated.</text>
</comment>
<reference evidence="11 12" key="1">
    <citation type="submission" date="2013-08" db="EMBL/GenBank/DDBJ databases">
        <authorList>
            <person name="Weinstock G."/>
            <person name="Sodergren E."/>
            <person name="Wylie T."/>
            <person name="Fulton L."/>
            <person name="Fulton R."/>
            <person name="Fronick C."/>
            <person name="O'Laughlin M."/>
            <person name="Godfrey J."/>
            <person name="Miner T."/>
            <person name="Herter B."/>
            <person name="Appelbaum E."/>
            <person name="Cordes M."/>
            <person name="Lek S."/>
            <person name="Wollam A."/>
            <person name="Pepin K.H."/>
            <person name="Palsikar V.B."/>
            <person name="Mitreva M."/>
            <person name="Wilson R.K."/>
        </authorList>
    </citation>
    <scope>NUCLEOTIDE SEQUENCE [LARGE SCALE GENOMIC DNA]</scope>
    <source>
        <strain evidence="11 12">ATCC BAA-474</strain>
    </source>
</reference>
<comment type="miscellaneous">
    <text evidence="9">This enzyme catalyzes only one turnover and therefore is not strictly catalytic. According to one definition, an enzyme is a biocatalyst that acts repeatedly and over many reaction cycles.</text>
</comment>
<evidence type="ECO:0000256" key="1">
    <source>
        <dbReference type="ARBA" id="ARBA00001286"/>
    </source>
</evidence>
<dbReference type="CDD" id="cd06445">
    <property type="entry name" value="ATase"/>
    <property type="match status" value="1"/>
</dbReference>
<evidence type="ECO:0000256" key="2">
    <source>
        <dbReference type="ARBA" id="ARBA00008711"/>
    </source>
</evidence>
<evidence type="ECO:0000256" key="6">
    <source>
        <dbReference type="ARBA" id="ARBA00022763"/>
    </source>
</evidence>
<dbReference type="HOGENOM" id="CLU_000445_52_2_0"/>
<dbReference type="SUPFAM" id="SSF53155">
    <property type="entry name" value="Methylated DNA-protein cysteine methyltransferase domain"/>
    <property type="match status" value="1"/>
</dbReference>
<dbReference type="InterPro" id="IPR036388">
    <property type="entry name" value="WH-like_DNA-bd_sf"/>
</dbReference>
<dbReference type="FunFam" id="1.10.10.10:FF:000214">
    <property type="entry name" value="Methylated-DNA--protein-cysteine methyltransferase"/>
    <property type="match status" value="1"/>
</dbReference>
<dbReference type="SUPFAM" id="SSF46767">
    <property type="entry name" value="Methylated DNA-protein cysteine methyltransferase, C-terminal domain"/>
    <property type="match status" value="1"/>
</dbReference>
<comment type="subcellular location">
    <subcellularLocation>
        <location evidence="9">Cytoplasm</location>
    </subcellularLocation>
</comment>
<gene>
    <name evidence="11" type="ORF">HMPREF0202_01458</name>
</gene>
<comment type="similarity">
    <text evidence="2 9">Belongs to the MGMT family.</text>
</comment>